<protein>
    <submittedName>
        <fullName evidence="1">Uncharacterized protein</fullName>
    </submittedName>
</protein>
<accession>A0A9N8DT05</accession>
<sequence length="470" mass="56205">MMITIWGYLCSRIRERLRSYGHWCVKADPFLRWRELPTVLQQDVEFARSVVHLLRDPYPIMAALPELRKDRQLWENIVTHRLHNRSWHCLPSELREDVEFARRVVHLLKDPSPALQALRELREDREVWENIIKNMSGYRWVTGHEKSKLADFAPHHIRKDRELMTKAGVKNGYSIHAFRTWHDLTEISLLADNTFFANVVQCTIMWHDPDAEDLYLSLLLFRVATGANKAMIATNDKATWLMAREVLKASFRYLVKYKVRHDFWFVLHRDMAIAWFETGLPFKHNHPQAFRSHREFFLLIAEHCFSFNEKQESFAKWCNKELLQDKDFMVEVIKRDPLLYMSKFFKLSDDFDLAVQVICSLSMEDHISYWQNRRGFLQQLQHHLKTRLDEHKSFCHVASWGESRFTHLDKHLRNKIGEYLDQAKGAEQYQLRQRAHHQLASFLHQCEIESKERNGLLAYFMPWLATKKEM</sequence>
<dbReference type="EMBL" id="CAICTM010000348">
    <property type="protein sequence ID" value="CAB9508502.1"/>
    <property type="molecule type" value="Genomic_DNA"/>
</dbReference>
<keyword evidence="2" id="KW-1185">Reference proteome</keyword>
<dbReference type="AlphaFoldDB" id="A0A9N8DT05"/>
<proteinExistence type="predicted"/>
<gene>
    <name evidence="1" type="ORF">SEMRO_349_G123580.1</name>
</gene>
<evidence type="ECO:0000313" key="1">
    <source>
        <dbReference type="EMBL" id="CAB9508502.1"/>
    </source>
</evidence>
<organism evidence="1 2">
    <name type="scientific">Seminavis robusta</name>
    <dbReference type="NCBI Taxonomy" id="568900"/>
    <lineage>
        <taxon>Eukaryota</taxon>
        <taxon>Sar</taxon>
        <taxon>Stramenopiles</taxon>
        <taxon>Ochrophyta</taxon>
        <taxon>Bacillariophyta</taxon>
        <taxon>Bacillariophyceae</taxon>
        <taxon>Bacillariophycidae</taxon>
        <taxon>Naviculales</taxon>
        <taxon>Naviculaceae</taxon>
        <taxon>Seminavis</taxon>
    </lineage>
</organism>
<dbReference type="Proteomes" id="UP001153069">
    <property type="component" value="Unassembled WGS sequence"/>
</dbReference>
<name>A0A9N8DT05_9STRA</name>
<reference evidence="1" key="1">
    <citation type="submission" date="2020-06" db="EMBL/GenBank/DDBJ databases">
        <authorList>
            <consortium name="Plant Systems Biology data submission"/>
        </authorList>
    </citation>
    <scope>NUCLEOTIDE SEQUENCE</scope>
    <source>
        <strain evidence="1">D6</strain>
    </source>
</reference>
<evidence type="ECO:0000313" key="2">
    <source>
        <dbReference type="Proteomes" id="UP001153069"/>
    </source>
</evidence>
<comment type="caution">
    <text evidence="1">The sequence shown here is derived from an EMBL/GenBank/DDBJ whole genome shotgun (WGS) entry which is preliminary data.</text>
</comment>